<dbReference type="PANTHER" id="PTHR23033:SF14">
    <property type="entry name" value="GLYCOPROTEIN-N-ACETYLGALACTOSAMINE 3-BETA-GALACTOSYLTRANSFERASE 1-RELATED"/>
    <property type="match status" value="1"/>
</dbReference>
<dbReference type="GO" id="GO:0016263">
    <property type="term" value="F:glycoprotein-N-acetylgalactosamine 3-beta-galactosyltransferase activity"/>
    <property type="evidence" value="ECO:0007669"/>
    <property type="project" value="TreeGrafter"/>
</dbReference>
<dbReference type="InterPro" id="IPR026050">
    <property type="entry name" value="C1GALT1/C1GALT1_chp1"/>
</dbReference>
<dbReference type="STRING" id="60517.A0A0R3W6G3"/>
<reference evidence="10" key="1">
    <citation type="submission" date="2017-02" db="UniProtKB">
        <authorList>
            <consortium name="WormBaseParasite"/>
        </authorList>
    </citation>
    <scope>IDENTIFICATION</scope>
</reference>
<comment type="similarity">
    <text evidence="2">Belongs to the glycosyltransferase 31 family. Beta3-Gal-T subfamily.</text>
</comment>
<keyword evidence="6 7" id="KW-0472">Membrane</keyword>
<evidence type="ECO:0000313" key="9">
    <source>
        <dbReference type="Proteomes" id="UP000282613"/>
    </source>
</evidence>
<evidence type="ECO:0000256" key="3">
    <source>
        <dbReference type="ARBA" id="ARBA00022692"/>
    </source>
</evidence>
<protein>
    <submittedName>
        <fullName evidence="10">N-acetylgalactosaminide beta-1,3-galactosyltransferase</fullName>
    </submittedName>
</protein>
<evidence type="ECO:0000256" key="1">
    <source>
        <dbReference type="ARBA" id="ARBA00004606"/>
    </source>
</evidence>
<sequence>MWFSGLLLRCRRSPNAMFFSGVLIGMLAFWILDARRASEYLLVRNTDVYEDIIAPQNFRNDRNGSHHAVDQAVADRLKEKVRVFAVILTAPRTKLSKAVHVKATWAKRFNGYLFFSSEEDKELPSIRVAEIENRDALWEKVRRALIYVYQNALNDYDFFMKTDDDTYKYVKQGYASGGAGYVLSRAALKLVAEAMLKEAPGCHKRGGAEDVNLGVCAEAVGVKMVDSLDEYNREAFHPFRPSAIFDRTYIDRVSWIHYYNYFPVKTGLDCCSDHSVSFHYVSPRDMYVLELLMYHIYPYGITRDVKQHDSLKRINHTGEHKSLER</sequence>
<dbReference type="AlphaFoldDB" id="A0A0R3W6G3"/>
<dbReference type="Gene3D" id="3.90.550.50">
    <property type="match status" value="2"/>
</dbReference>
<evidence type="ECO:0000313" key="8">
    <source>
        <dbReference type="EMBL" id="VDK35623.1"/>
    </source>
</evidence>
<dbReference type="Proteomes" id="UP000282613">
    <property type="component" value="Unassembled WGS sequence"/>
</dbReference>
<reference evidence="8 9" key="2">
    <citation type="submission" date="2018-11" db="EMBL/GenBank/DDBJ databases">
        <authorList>
            <consortium name="Pathogen Informatics"/>
        </authorList>
    </citation>
    <scope>NUCLEOTIDE SEQUENCE [LARGE SCALE GENOMIC DNA]</scope>
</reference>
<organism evidence="10">
    <name type="scientific">Taenia asiatica</name>
    <name type="common">Asian tapeworm</name>
    <dbReference type="NCBI Taxonomy" id="60517"/>
    <lineage>
        <taxon>Eukaryota</taxon>
        <taxon>Metazoa</taxon>
        <taxon>Spiralia</taxon>
        <taxon>Lophotrochozoa</taxon>
        <taxon>Platyhelminthes</taxon>
        <taxon>Cestoda</taxon>
        <taxon>Eucestoda</taxon>
        <taxon>Cyclophyllidea</taxon>
        <taxon>Taeniidae</taxon>
        <taxon>Taenia</taxon>
    </lineage>
</organism>
<name>A0A0R3W6G3_TAEAS</name>
<dbReference type="EMBL" id="UYRS01018442">
    <property type="protein sequence ID" value="VDK35623.1"/>
    <property type="molecule type" value="Genomic_DNA"/>
</dbReference>
<dbReference type="GO" id="GO:0016020">
    <property type="term" value="C:membrane"/>
    <property type="evidence" value="ECO:0007669"/>
    <property type="project" value="UniProtKB-SubCell"/>
</dbReference>
<dbReference type="PANTHER" id="PTHR23033">
    <property type="entry name" value="BETA1,3-GALACTOSYLTRANSFERASE"/>
    <property type="match status" value="1"/>
</dbReference>
<proteinExistence type="inferred from homology"/>
<comment type="subcellular location">
    <subcellularLocation>
        <location evidence="1">Membrane</location>
        <topology evidence="1">Single-pass type II membrane protein</topology>
    </subcellularLocation>
</comment>
<keyword evidence="5 7" id="KW-1133">Transmembrane helix</keyword>
<keyword evidence="9" id="KW-1185">Reference proteome</keyword>
<gene>
    <name evidence="8" type="ORF">TASK_LOCUS5787</name>
</gene>
<dbReference type="OrthoDB" id="414175at2759"/>
<evidence type="ECO:0000256" key="2">
    <source>
        <dbReference type="ARBA" id="ARBA00006462"/>
    </source>
</evidence>
<accession>A0A0R3W6G3</accession>
<evidence type="ECO:0000256" key="7">
    <source>
        <dbReference type="SAM" id="Phobius"/>
    </source>
</evidence>
<evidence type="ECO:0000256" key="6">
    <source>
        <dbReference type="ARBA" id="ARBA00023136"/>
    </source>
</evidence>
<evidence type="ECO:0000256" key="4">
    <source>
        <dbReference type="ARBA" id="ARBA00022968"/>
    </source>
</evidence>
<dbReference type="WBParaSite" id="TASK_0000578601-mRNA-1">
    <property type="protein sequence ID" value="TASK_0000578601-mRNA-1"/>
    <property type="gene ID" value="TASK_0000578601"/>
</dbReference>
<keyword evidence="4" id="KW-0735">Signal-anchor</keyword>
<feature type="transmembrane region" description="Helical" evidence="7">
    <location>
        <begin position="16"/>
        <end position="32"/>
    </location>
</feature>
<evidence type="ECO:0000313" key="10">
    <source>
        <dbReference type="WBParaSite" id="TASK_0000578601-mRNA-1"/>
    </source>
</evidence>
<evidence type="ECO:0000256" key="5">
    <source>
        <dbReference type="ARBA" id="ARBA00022989"/>
    </source>
</evidence>
<keyword evidence="3 7" id="KW-0812">Transmembrane</keyword>